<organism evidence="9 10">
    <name type="scientific">Remersonia thermophila</name>
    <dbReference type="NCBI Taxonomy" id="72144"/>
    <lineage>
        <taxon>Eukaryota</taxon>
        <taxon>Fungi</taxon>
        <taxon>Dikarya</taxon>
        <taxon>Ascomycota</taxon>
        <taxon>Pezizomycotina</taxon>
        <taxon>Sordariomycetes</taxon>
        <taxon>Sordariomycetidae</taxon>
        <taxon>Sordariales</taxon>
        <taxon>Sordariales incertae sedis</taxon>
        <taxon>Remersonia</taxon>
    </lineage>
</organism>
<evidence type="ECO:0000256" key="7">
    <source>
        <dbReference type="SAM" id="MobiDB-lite"/>
    </source>
</evidence>
<evidence type="ECO:0000256" key="1">
    <source>
        <dbReference type="ARBA" id="ARBA00022723"/>
    </source>
</evidence>
<dbReference type="GeneID" id="98126387"/>
<reference evidence="9 10" key="1">
    <citation type="journal article" date="2024" name="Commun. Biol.">
        <title>Comparative genomic analysis of thermophilic fungi reveals convergent evolutionary adaptations and gene losses.</title>
        <authorList>
            <person name="Steindorff A.S."/>
            <person name="Aguilar-Pontes M.V."/>
            <person name="Robinson A.J."/>
            <person name="Andreopoulos B."/>
            <person name="LaButti K."/>
            <person name="Kuo A."/>
            <person name="Mondo S."/>
            <person name="Riley R."/>
            <person name="Otillar R."/>
            <person name="Haridas S."/>
            <person name="Lipzen A."/>
            <person name="Grimwood J."/>
            <person name="Schmutz J."/>
            <person name="Clum A."/>
            <person name="Reid I.D."/>
            <person name="Moisan M.C."/>
            <person name="Butler G."/>
            <person name="Nguyen T.T.M."/>
            <person name="Dewar K."/>
            <person name="Conant G."/>
            <person name="Drula E."/>
            <person name="Henrissat B."/>
            <person name="Hansel C."/>
            <person name="Singer S."/>
            <person name="Hutchinson M.I."/>
            <person name="de Vries R.P."/>
            <person name="Natvig D.O."/>
            <person name="Powell A.J."/>
            <person name="Tsang A."/>
            <person name="Grigoriev I.V."/>
        </authorList>
    </citation>
    <scope>NUCLEOTIDE SEQUENCE [LARGE SCALE GENOMIC DNA]</scope>
    <source>
        <strain evidence="9 10">ATCC 22073</strain>
    </source>
</reference>
<dbReference type="CDD" id="cd00067">
    <property type="entry name" value="GAL4"/>
    <property type="match status" value="1"/>
</dbReference>
<keyword evidence="6" id="KW-0539">Nucleus</keyword>
<dbReference type="EMBL" id="JAZGUE010000004">
    <property type="protein sequence ID" value="KAL2267895.1"/>
    <property type="molecule type" value="Genomic_DNA"/>
</dbReference>
<protein>
    <recommendedName>
        <fullName evidence="8">Zn(2)-C6 fungal-type domain-containing protein</fullName>
    </recommendedName>
</protein>
<dbReference type="PANTHER" id="PTHR31944:SF131">
    <property type="entry name" value="HEME-RESPONSIVE ZINC FINGER TRANSCRIPTION FACTOR HAP1"/>
    <property type="match status" value="1"/>
</dbReference>
<evidence type="ECO:0000256" key="5">
    <source>
        <dbReference type="ARBA" id="ARBA00023163"/>
    </source>
</evidence>
<dbReference type="PROSITE" id="PS50048">
    <property type="entry name" value="ZN2_CY6_FUNGAL_2"/>
    <property type="match status" value="1"/>
</dbReference>
<keyword evidence="10" id="KW-1185">Reference proteome</keyword>
<gene>
    <name evidence="9" type="ORF">VTJ83DRAFT_5172</name>
</gene>
<keyword evidence="1" id="KW-0479">Metal-binding</keyword>
<dbReference type="SMART" id="SM00066">
    <property type="entry name" value="GAL4"/>
    <property type="match status" value="1"/>
</dbReference>
<dbReference type="PROSITE" id="PS00463">
    <property type="entry name" value="ZN2_CY6_FUNGAL_1"/>
    <property type="match status" value="1"/>
</dbReference>
<dbReference type="SMART" id="SM00906">
    <property type="entry name" value="Fungal_trans"/>
    <property type="match status" value="1"/>
</dbReference>
<sequence length="845" mass="92687">MDVDMVADAAALPPAPATAPAPAPATAPTPTPIPTPISTAPPSTVGSPAAPKLSEPRRRNRPALSCIQCRTRKIRCDRNEPCASCIKSKILNCTYEEARRPKPRLWRLSPAPVGVHPPESSPSSTGERPGSNSTFAYRDAPGSASCAPTSSPSCSVPGSSQLARAAEVLAGLNPRCLSQPQQLQDAGSGPTTPVGNATALAERVRQLEQQLAEAMKRVELASSSSRPACAAVPPEQGPHHRAPRSRTSVNGENLFPLIDVVAERIRRDTKSDAFLLWQRCRDLSRSTMSHRTSVSAPFRVGDAMPPRETVLRLVDAYFRTFEGVYRILHRPTFWQAFDRCWDNSDPDPAFVVQLQLCMAIGTRFRKDAAALRPLAARWILEARIWMATSSEKHVASVSGLQTMCLLHLARETCGVGGDLSWVKAGSLLRAAMYLGLHRDPETRPGMSMSALEVEMRRRLWATVLEIVLQSSLDTGAPPLVSLDDFDTRPPSNYDDDQLVQDAKGAPAPRPSHGFTQTTVQIALLRSLPMRLAIAQYLNHFGTAPTVEETLRWNAELTGACRALSSALQPFYDPAGILPKRLSLFQLRMAEHMVHRFFLALNYPWLWCAQKDSAYGFARKTCVETSLKLYRAIATGSPAGESGMACQSDDFTRLATCGYGAFRSVPTLAVLIICLELLWQGQAEPSLGQRGGMFAHPRERVASEDEADMGRPVSGGAAPRQELIEAVRYSIGWAERRIRHGETNVKVYLLFSALLCQAQAVQRGLPDHEVEQAVMAAVAEELNRCLVLLRELVERDYDRTSLDGPSSYRRGYAALPMEWEPEDGANQPRGFHSMFNVYDADFFIGT</sequence>
<proteinExistence type="predicted"/>
<name>A0ABR4DC29_9PEZI</name>
<dbReference type="Gene3D" id="4.10.240.10">
    <property type="entry name" value="Zn(2)-C6 fungal-type DNA-binding domain"/>
    <property type="match status" value="1"/>
</dbReference>
<dbReference type="InterPro" id="IPR001138">
    <property type="entry name" value="Zn2Cys6_DnaBD"/>
</dbReference>
<dbReference type="InterPro" id="IPR007219">
    <property type="entry name" value="XnlR_reg_dom"/>
</dbReference>
<feature type="compositionally biased region" description="Polar residues" evidence="7">
    <location>
        <begin position="121"/>
        <end position="135"/>
    </location>
</feature>
<keyword evidence="3" id="KW-0805">Transcription regulation</keyword>
<dbReference type="Pfam" id="PF04082">
    <property type="entry name" value="Fungal_trans"/>
    <property type="match status" value="1"/>
</dbReference>
<evidence type="ECO:0000313" key="10">
    <source>
        <dbReference type="Proteomes" id="UP001600064"/>
    </source>
</evidence>
<dbReference type="SUPFAM" id="SSF57701">
    <property type="entry name" value="Zn2/Cys6 DNA-binding domain"/>
    <property type="match status" value="1"/>
</dbReference>
<evidence type="ECO:0000256" key="6">
    <source>
        <dbReference type="ARBA" id="ARBA00023242"/>
    </source>
</evidence>
<feature type="region of interest" description="Disordered" evidence="7">
    <location>
        <begin position="107"/>
        <end position="152"/>
    </location>
</feature>
<feature type="domain" description="Zn(2)-C6 fungal-type" evidence="8">
    <location>
        <begin position="65"/>
        <end position="95"/>
    </location>
</feature>
<keyword evidence="5" id="KW-0804">Transcription</keyword>
<evidence type="ECO:0000256" key="3">
    <source>
        <dbReference type="ARBA" id="ARBA00023015"/>
    </source>
</evidence>
<evidence type="ECO:0000259" key="8">
    <source>
        <dbReference type="PROSITE" id="PS50048"/>
    </source>
</evidence>
<evidence type="ECO:0000256" key="4">
    <source>
        <dbReference type="ARBA" id="ARBA00023125"/>
    </source>
</evidence>
<accession>A0ABR4DC29</accession>
<evidence type="ECO:0000313" key="9">
    <source>
        <dbReference type="EMBL" id="KAL2267895.1"/>
    </source>
</evidence>
<keyword evidence="4" id="KW-0238">DNA-binding</keyword>
<dbReference type="InterPro" id="IPR051430">
    <property type="entry name" value="Fungal_TF_Env_Response"/>
</dbReference>
<dbReference type="InterPro" id="IPR036864">
    <property type="entry name" value="Zn2-C6_fun-type_DNA-bd_sf"/>
</dbReference>
<feature type="region of interest" description="Disordered" evidence="7">
    <location>
        <begin position="222"/>
        <end position="248"/>
    </location>
</feature>
<evidence type="ECO:0000256" key="2">
    <source>
        <dbReference type="ARBA" id="ARBA00022833"/>
    </source>
</evidence>
<feature type="compositionally biased region" description="Pro residues" evidence="7">
    <location>
        <begin position="13"/>
        <end position="35"/>
    </location>
</feature>
<dbReference type="PANTHER" id="PTHR31944">
    <property type="entry name" value="HEME-RESPONSIVE ZINC FINGER TRANSCRIPTION FACTOR HAP1"/>
    <property type="match status" value="1"/>
</dbReference>
<feature type="region of interest" description="Disordered" evidence="7">
    <location>
        <begin position="479"/>
        <end position="511"/>
    </location>
</feature>
<keyword evidence="2" id="KW-0862">Zinc</keyword>
<dbReference type="CDD" id="cd12148">
    <property type="entry name" value="fungal_TF_MHR"/>
    <property type="match status" value="1"/>
</dbReference>
<feature type="compositionally biased region" description="Low complexity" evidence="7">
    <location>
        <begin position="143"/>
        <end position="152"/>
    </location>
</feature>
<comment type="caution">
    <text evidence="9">The sequence shown here is derived from an EMBL/GenBank/DDBJ whole genome shotgun (WGS) entry which is preliminary data.</text>
</comment>
<dbReference type="Proteomes" id="UP001600064">
    <property type="component" value="Unassembled WGS sequence"/>
</dbReference>
<dbReference type="RefSeq" id="XP_070866622.1">
    <property type="nucleotide sequence ID" value="XM_071011743.1"/>
</dbReference>
<dbReference type="Pfam" id="PF00172">
    <property type="entry name" value="Zn_clus"/>
    <property type="match status" value="1"/>
</dbReference>
<feature type="region of interest" description="Disordered" evidence="7">
    <location>
        <begin position="1"/>
        <end position="61"/>
    </location>
</feature>